<protein>
    <submittedName>
        <fullName evidence="1">Uncharacterized protein</fullName>
    </submittedName>
</protein>
<reference evidence="1 2" key="1">
    <citation type="journal article" date="2023" name="BMC Biotechnol.">
        <title>Vitis rotundifolia cv Carlos genome sequencing.</title>
        <authorList>
            <person name="Huff M."/>
            <person name="Hulse-Kemp A."/>
            <person name="Scheffler B."/>
            <person name="Youngblood R."/>
            <person name="Simpson S."/>
            <person name="Babiker E."/>
            <person name="Staton M."/>
        </authorList>
    </citation>
    <scope>NUCLEOTIDE SEQUENCE [LARGE SCALE GENOMIC DNA]</scope>
    <source>
        <tissue evidence="1">Leaf</tissue>
    </source>
</reference>
<accession>A0AA39AA10</accession>
<comment type="caution">
    <text evidence="1">The sequence shown here is derived from an EMBL/GenBank/DDBJ whole genome shotgun (WGS) entry which is preliminary data.</text>
</comment>
<dbReference type="EMBL" id="JARBHA010000004">
    <property type="protein sequence ID" value="KAJ9703746.1"/>
    <property type="molecule type" value="Genomic_DNA"/>
</dbReference>
<organism evidence="1 2">
    <name type="scientific">Vitis rotundifolia</name>
    <name type="common">Muscadine grape</name>
    <dbReference type="NCBI Taxonomy" id="103349"/>
    <lineage>
        <taxon>Eukaryota</taxon>
        <taxon>Viridiplantae</taxon>
        <taxon>Streptophyta</taxon>
        <taxon>Embryophyta</taxon>
        <taxon>Tracheophyta</taxon>
        <taxon>Spermatophyta</taxon>
        <taxon>Magnoliopsida</taxon>
        <taxon>eudicotyledons</taxon>
        <taxon>Gunneridae</taxon>
        <taxon>Pentapetalae</taxon>
        <taxon>rosids</taxon>
        <taxon>Vitales</taxon>
        <taxon>Vitaceae</taxon>
        <taxon>Viteae</taxon>
        <taxon>Vitis</taxon>
    </lineage>
</organism>
<name>A0AA39AA10_VITRO</name>
<dbReference type="Proteomes" id="UP001168098">
    <property type="component" value="Unassembled WGS sequence"/>
</dbReference>
<gene>
    <name evidence="1" type="ORF">PVL29_005154</name>
</gene>
<dbReference type="AlphaFoldDB" id="A0AA39AA10"/>
<proteinExistence type="predicted"/>
<sequence length="102" mass="11099">MASDLPGEKGRIPTYPSGYNYGKENDINATVELSGEKFKTQSGTASVPPEVTQIHLLNPGPVKKISYRTKFSSTGSSLSLQSNAAGCQVAWKAIHFKEKRLR</sequence>
<evidence type="ECO:0000313" key="1">
    <source>
        <dbReference type="EMBL" id="KAJ9703746.1"/>
    </source>
</evidence>
<evidence type="ECO:0000313" key="2">
    <source>
        <dbReference type="Proteomes" id="UP001168098"/>
    </source>
</evidence>
<keyword evidence="2" id="KW-1185">Reference proteome</keyword>